<keyword evidence="3" id="KW-1185">Reference proteome</keyword>
<name>A0ABN3KQ51_9ACTN</name>
<dbReference type="RefSeq" id="WP_344381097.1">
    <property type="nucleotide sequence ID" value="NZ_BAAATA010000001.1"/>
</dbReference>
<dbReference type="Proteomes" id="UP001501358">
    <property type="component" value="Unassembled WGS sequence"/>
</dbReference>
<proteinExistence type="predicted"/>
<organism evidence="2 3">
    <name type="scientific">Streptomyces thermolineatus</name>
    <dbReference type="NCBI Taxonomy" id="44033"/>
    <lineage>
        <taxon>Bacteria</taxon>
        <taxon>Bacillati</taxon>
        <taxon>Actinomycetota</taxon>
        <taxon>Actinomycetes</taxon>
        <taxon>Kitasatosporales</taxon>
        <taxon>Streptomycetaceae</taxon>
        <taxon>Streptomyces</taxon>
    </lineage>
</organism>
<evidence type="ECO:0000259" key="1">
    <source>
        <dbReference type="Pfam" id="PF09250"/>
    </source>
</evidence>
<protein>
    <recommendedName>
        <fullName evidence="1">DNA primase/polymerase bifunctional N-terminal domain-containing protein</fullName>
    </recommendedName>
</protein>
<evidence type="ECO:0000313" key="2">
    <source>
        <dbReference type="EMBL" id="GAA2469438.1"/>
    </source>
</evidence>
<accession>A0ABN3KQ51</accession>
<sequence length="215" mass="21762">MSGWIGHPEEPAERVTPDGLAWLASASRFPRSVVALWSAAPSSVRALPCGALFDAVSLPALFGRRVLDQLWTAGPGSGPAARQGGRLTFLTAPGTADRLPSLLDWEEWGDRVPPPLCHGLGDEISLPPLVPAPGSRAHWVVAPRSRTPWLPGPGVLLWACIRAARAGAAGAAGTAGAAGAAGASAGAGPGARVPLSFPGRAPAPLLSPFPSPVPG</sequence>
<dbReference type="Pfam" id="PF09250">
    <property type="entry name" value="Prim-Pol"/>
    <property type="match status" value="1"/>
</dbReference>
<gene>
    <name evidence="2" type="ORF">GCM10010406_01010</name>
</gene>
<dbReference type="EMBL" id="BAAATA010000001">
    <property type="protein sequence ID" value="GAA2469438.1"/>
    <property type="molecule type" value="Genomic_DNA"/>
</dbReference>
<evidence type="ECO:0000313" key="3">
    <source>
        <dbReference type="Proteomes" id="UP001501358"/>
    </source>
</evidence>
<comment type="caution">
    <text evidence="2">The sequence shown here is derived from an EMBL/GenBank/DDBJ whole genome shotgun (WGS) entry which is preliminary data.</text>
</comment>
<dbReference type="InterPro" id="IPR015330">
    <property type="entry name" value="DNA_primase/pol_bifunc_N"/>
</dbReference>
<reference evidence="2 3" key="1">
    <citation type="journal article" date="2019" name="Int. J. Syst. Evol. Microbiol.">
        <title>The Global Catalogue of Microorganisms (GCM) 10K type strain sequencing project: providing services to taxonomists for standard genome sequencing and annotation.</title>
        <authorList>
            <consortium name="The Broad Institute Genomics Platform"/>
            <consortium name="The Broad Institute Genome Sequencing Center for Infectious Disease"/>
            <person name="Wu L."/>
            <person name="Ma J."/>
        </authorList>
    </citation>
    <scope>NUCLEOTIDE SEQUENCE [LARGE SCALE GENOMIC DNA]</scope>
    <source>
        <strain evidence="2 3">JCM 6307</strain>
    </source>
</reference>
<feature type="domain" description="DNA primase/polymerase bifunctional N-terminal" evidence="1">
    <location>
        <begin position="18"/>
        <end position="143"/>
    </location>
</feature>